<dbReference type="InterPro" id="IPR011057">
    <property type="entry name" value="Mss4-like_sf"/>
</dbReference>
<dbReference type="AlphaFoldDB" id="A0A2R4CH81"/>
<dbReference type="GO" id="GO:0046872">
    <property type="term" value="F:metal ion binding"/>
    <property type="evidence" value="ECO:0007669"/>
    <property type="project" value="UniProtKB-KW"/>
</dbReference>
<evidence type="ECO:0000259" key="4">
    <source>
        <dbReference type="PROSITE" id="PS51891"/>
    </source>
</evidence>
<gene>
    <name evidence="5" type="ORF">C9I28_26685</name>
</gene>
<dbReference type="GO" id="GO:0016846">
    <property type="term" value="F:carbon-sulfur lyase activity"/>
    <property type="evidence" value="ECO:0007669"/>
    <property type="project" value="InterPro"/>
</dbReference>
<evidence type="ECO:0000313" key="6">
    <source>
        <dbReference type="Proteomes" id="UP000240505"/>
    </source>
</evidence>
<dbReference type="InterPro" id="IPR052355">
    <property type="entry name" value="CENP-V-like"/>
</dbReference>
<feature type="domain" description="CENP-V/GFA" evidence="4">
    <location>
        <begin position="4"/>
        <end position="123"/>
    </location>
</feature>
<sequence length="132" mass="14821">MTTYHGSCHCNAVRFEADFELADGTVRCNCSICSKTRWWGAMIAPSQFRLLAGDDALTQYTFGAHLQRHQFCRHCGVRMFEFGVSPLRGAFVALNVMTLDGVPDEVLAAVPIRYIDGRDERWLEAPTVTAYL</sequence>
<dbReference type="PANTHER" id="PTHR28620:SF1">
    <property type="entry name" value="CENP-V_GFA DOMAIN-CONTAINING PROTEIN"/>
    <property type="match status" value="1"/>
</dbReference>
<name>A0A2R4CH81_9BURK</name>
<evidence type="ECO:0000256" key="1">
    <source>
        <dbReference type="ARBA" id="ARBA00005495"/>
    </source>
</evidence>
<dbReference type="SUPFAM" id="SSF51316">
    <property type="entry name" value="Mss4-like"/>
    <property type="match status" value="1"/>
</dbReference>
<dbReference type="Gene3D" id="2.170.150.70">
    <property type="match status" value="1"/>
</dbReference>
<protein>
    <submittedName>
        <fullName evidence="5">Aldehyde-activating protein</fullName>
    </submittedName>
</protein>
<dbReference type="KEGG" id="masz:C9I28_26685"/>
<keyword evidence="6" id="KW-1185">Reference proteome</keyword>
<dbReference type="OrthoDB" id="327703at2"/>
<dbReference type="RefSeq" id="WP_107144145.1">
    <property type="nucleotide sequence ID" value="NZ_CP028324.1"/>
</dbReference>
<evidence type="ECO:0000256" key="3">
    <source>
        <dbReference type="ARBA" id="ARBA00022833"/>
    </source>
</evidence>
<dbReference type="Proteomes" id="UP000240505">
    <property type="component" value="Chromosome"/>
</dbReference>
<dbReference type="PANTHER" id="PTHR28620">
    <property type="entry name" value="CENTROMERE PROTEIN V"/>
    <property type="match status" value="1"/>
</dbReference>
<accession>A0A2R4CH81</accession>
<comment type="similarity">
    <text evidence="1">Belongs to the Gfa family.</text>
</comment>
<keyword evidence="2" id="KW-0479">Metal-binding</keyword>
<keyword evidence="3" id="KW-0862">Zinc</keyword>
<dbReference type="EMBL" id="CP028324">
    <property type="protein sequence ID" value="AVR98820.1"/>
    <property type="molecule type" value="Genomic_DNA"/>
</dbReference>
<proteinExistence type="inferred from homology"/>
<dbReference type="Pfam" id="PF04828">
    <property type="entry name" value="GFA"/>
    <property type="match status" value="1"/>
</dbReference>
<organism evidence="5 6">
    <name type="scientific">Pseudoduganella armeniaca</name>
    <dbReference type="NCBI Taxonomy" id="2072590"/>
    <lineage>
        <taxon>Bacteria</taxon>
        <taxon>Pseudomonadati</taxon>
        <taxon>Pseudomonadota</taxon>
        <taxon>Betaproteobacteria</taxon>
        <taxon>Burkholderiales</taxon>
        <taxon>Oxalobacteraceae</taxon>
        <taxon>Telluria group</taxon>
        <taxon>Pseudoduganella</taxon>
    </lineage>
</organism>
<evidence type="ECO:0000256" key="2">
    <source>
        <dbReference type="ARBA" id="ARBA00022723"/>
    </source>
</evidence>
<dbReference type="InterPro" id="IPR006913">
    <property type="entry name" value="CENP-V/GFA"/>
</dbReference>
<reference evidence="5 6" key="1">
    <citation type="submission" date="2018-03" db="EMBL/GenBank/DDBJ databases">
        <title>Massilia armeniaca sp. nov., isolated from desert soil.</title>
        <authorList>
            <person name="Huang H."/>
            <person name="Ren M."/>
        </authorList>
    </citation>
    <scope>NUCLEOTIDE SEQUENCE [LARGE SCALE GENOMIC DNA]</scope>
    <source>
        <strain evidence="5 6">ZMN-3</strain>
    </source>
</reference>
<evidence type="ECO:0000313" key="5">
    <source>
        <dbReference type="EMBL" id="AVR98820.1"/>
    </source>
</evidence>
<dbReference type="PROSITE" id="PS51891">
    <property type="entry name" value="CENP_V_GFA"/>
    <property type="match status" value="1"/>
</dbReference>